<dbReference type="AlphaFoldDB" id="A0A2G5HG68"/>
<dbReference type="SUPFAM" id="SSF53474">
    <property type="entry name" value="alpha/beta-Hydrolases"/>
    <property type="match status" value="1"/>
</dbReference>
<dbReference type="Proteomes" id="UP001302367">
    <property type="component" value="Chromosome 7"/>
</dbReference>
<evidence type="ECO:0000313" key="6">
    <source>
        <dbReference type="Proteomes" id="UP001302367"/>
    </source>
</evidence>
<sequence length="334" mass="37743">MPLESDLKLDQSKFHPSAISQQTHDYNANLMKIGNAGPKWYEVGAEKYRQMRWNGETPMPRPTVLPEGENIELPSRDAGRNISCRVFRPAEGKKPNGVFYHIHGGGWVLQSEQFQDLMLKRYSDEADLVVVSVGYRLAPEHPYPAGNEDCFDIGEYLIDHAEEKFGAELKFMGGDSAGAHLSVLTAMKLLKTRKEWKGFKGLVLNFGCYDLTESMPQIRHFDLPLVLDYDIMLKYFEAYLPGKSKDDRRDPSISPLYAKLNEYKLPSALFTCGTSDLLLDDSVMMSTKWAMSGAESILKIYPGAPHGFSFFPVGGTERTDECLKDIGTYMRERL</sequence>
<dbReference type="PANTHER" id="PTHR48081:SF8">
    <property type="entry name" value="ALPHA_BETA HYDROLASE FOLD-3 DOMAIN-CONTAINING PROTEIN-RELATED"/>
    <property type="match status" value="1"/>
</dbReference>
<gene>
    <name evidence="3" type="ORF">CB0940_09980</name>
    <name evidence="4" type="ORF">RHO25_010323</name>
</gene>
<dbReference type="Pfam" id="PF07859">
    <property type="entry name" value="Abhydrolase_3"/>
    <property type="match status" value="1"/>
</dbReference>
<dbReference type="InterPro" id="IPR050300">
    <property type="entry name" value="GDXG_lipolytic_enzyme"/>
</dbReference>
<evidence type="ECO:0000313" key="4">
    <source>
        <dbReference type="EMBL" id="WPB05669.1"/>
    </source>
</evidence>
<name>A0A2G5HG68_CERBT</name>
<accession>A0A2G5HG68</accession>
<proteinExistence type="predicted"/>
<keyword evidence="6" id="KW-1185">Reference proteome</keyword>
<evidence type="ECO:0000259" key="2">
    <source>
        <dbReference type="Pfam" id="PF07859"/>
    </source>
</evidence>
<keyword evidence="1" id="KW-0378">Hydrolase</keyword>
<evidence type="ECO:0000256" key="1">
    <source>
        <dbReference type="ARBA" id="ARBA00022801"/>
    </source>
</evidence>
<reference evidence="3 5" key="1">
    <citation type="submission" date="2015-10" db="EMBL/GenBank/DDBJ databases">
        <title>The cercosporin biosynthetic gene cluster was horizontally transferred to several fungal lineages and shown to be expanded in Cercospora beticola based on microsynteny with recipient genomes.</title>
        <authorList>
            <person name="De Jonge R."/>
            <person name="Ebert M.K."/>
            <person name="Suttle J.C."/>
            <person name="Jurick Ii W.M."/>
            <person name="Secor G.A."/>
            <person name="Thomma B.P."/>
            <person name="Van De Peer Y."/>
            <person name="Bolton M.D."/>
        </authorList>
    </citation>
    <scope>NUCLEOTIDE SEQUENCE [LARGE SCALE GENOMIC DNA]</scope>
    <source>
        <strain evidence="3 5">09-40</strain>
    </source>
</reference>
<dbReference type="OrthoDB" id="408631at2759"/>
<dbReference type="InterPro" id="IPR029058">
    <property type="entry name" value="AB_hydrolase_fold"/>
</dbReference>
<dbReference type="EMBL" id="LKMD01000106">
    <property type="protein sequence ID" value="PIA91531.1"/>
    <property type="molecule type" value="Genomic_DNA"/>
</dbReference>
<dbReference type="GO" id="GO:0016787">
    <property type="term" value="F:hydrolase activity"/>
    <property type="evidence" value="ECO:0007669"/>
    <property type="project" value="UniProtKB-KW"/>
</dbReference>
<dbReference type="PANTHER" id="PTHR48081">
    <property type="entry name" value="AB HYDROLASE SUPERFAMILY PROTEIN C4A8.06C"/>
    <property type="match status" value="1"/>
</dbReference>
<evidence type="ECO:0000313" key="5">
    <source>
        <dbReference type="Proteomes" id="UP000230605"/>
    </source>
</evidence>
<dbReference type="Gene3D" id="3.40.50.1820">
    <property type="entry name" value="alpha/beta hydrolase"/>
    <property type="match status" value="1"/>
</dbReference>
<evidence type="ECO:0000313" key="3">
    <source>
        <dbReference type="EMBL" id="PIA91531.1"/>
    </source>
</evidence>
<reference evidence="4 6" key="2">
    <citation type="submission" date="2023-09" db="EMBL/GenBank/DDBJ databases">
        <title>Complete-Gapless Cercospora beticola genome.</title>
        <authorList>
            <person name="Wyatt N.A."/>
            <person name="Spanner R.E."/>
            <person name="Bolton M.D."/>
        </authorList>
    </citation>
    <scope>NUCLEOTIDE SEQUENCE [LARGE SCALE GENOMIC DNA]</scope>
    <source>
        <strain evidence="4">Cb09-40</strain>
    </source>
</reference>
<organism evidence="3 5">
    <name type="scientific">Cercospora beticola</name>
    <name type="common">Sugarbeet leaf spot fungus</name>
    <dbReference type="NCBI Taxonomy" id="122368"/>
    <lineage>
        <taxon>Eukaryota</taxon>
        <taxon>Fungi</taxon>
        <taxon>Dikarya</taxon>
        <taxon>Ascomycota</taxon>
        <taxon>Pezizomycotina</taxon>
        <taxon>Dothideomycetes</taxon>
        <taxon>Dothideomycetidae</taxon>
        <taxon>Mycosphaerellales</taxon>
        <taxon>Mycosphaerellaceae</taxon>
        <taxon>Cercospora</taxon>
    </lineage>
</organism>
<dbReference type="Proteomes" id="UP000230605">
    <property type="component" value="Chromosome 7"/>
</dbReference>
<dbReference type="EMBL" id="CP134190">
    <property type="protein sequence ID" value="WPB05669.1"/>
    <property type="molecule type" value="Genomic_DNA"/>
</dbReference>
<dbReference type="InterPro" id="IPR013094">
    <property type="entry name" value="AB_hydrolase_3"/>
</dbReference>
<protein>
    <submittedName>
        <fullName evidence="3">Carboxylesterase NlhH</fullName>
    </submittedName>
</protein>
<feature type="domain" description="Alpha/beta hydrolase fold-3" evidence="2">
    <location>
        <begin position="101"/>
        <end position="308"/>
    </location>
</feature>